<name>A0A1G2B7C3_9BACT</name>
<accession>A0A1G2B7C3</accession>
<comment type="caution">
    <text evidence="1">The sequence shown here is derived from an EMBL/GenBank/DDBJ whole genome shotgun (WGS) entry which is preliminary data.</text>
</comment>
<gene>
    <name evidence="1" type="ORF">A3F54_02675</name>
</gene>
<dbReference type="AlphaFoldDB" id="A0A1G2B7C3"/>
<dbReference type="InterPro" id="IPR056209">
    <property type="entry name" value="SU10_adaptor"/>
</dbReference>
<evidence type="ECO:0000313" key="1">
    <source>
        <dbReference type="EMBL" id="OGY85084.1"/>
    </source>
</evidence>
<dbReference type="Pfam" id="PF24175">
    <property type="entry name" value="SU10_adaptor"/>
    <property type="match status" value="1"/>
</dbReference>
<organism evidence="1 2">
    <name type="scientific">Candidatus Kerfeldbacteria bacterium RIFCSPHIGHO2_12_FULL_48_17</name>
    <dbReference type="NCBI Taxonomy" id="1798542"/>
    <lineage>
        <taxon>Bacteria</taxon>
        <taxon>Candidatus Kerfeldiibacteriota</taxon>
    </lineage>
</organism>
<proteinExistence type="predicted"/>
<dbReference type="STRING" id="1798542.A3F54_02675"/>
<dbReference type="Proteomes" id="UP000176952">
    <property type="component" value="Unassembled WGS sequence"/>
</dbReference>
<reference evidence="1 2" key="1">
    <citation type="journal article" date="2016" name="Nat. Commun.">
        <title>Thousands of microbial genomes shed light on interconnected biogeochemical processes in an aquifer system.</title>
        <authorList>
            <person name="Anantharaman K."/>
            <person name="Brown C.T."/>
            <person name="Hug L.A."/>
            <person name="Sharon I."/>
            <person name="Castelle C.J."/>
            <person name="Probst A.J."/>
            <person name="Thomas B.C."/>
            <person name="Singh A."/>
            <person name="Wilkins M.J."/>
            <person name="Karaoz U."/>
            <person name="Brodie E.L."/>
            <person name="Williams K.H."/>
            <person name="Hubbard S.S."/>
            <person name="Banfield J.F."/>
        </authorList>
    </citation>
    <scope>NUCLEOTIDE SEQUENCE [LARGE SCALE GENOMIC DNA]</scope>
</reference>
<sequence>MLYRTYGQLRTELELDLDIQDESAITPDELVGIYNKAVDECEAEIHTLHEDYFLNDHQPTLVVGTAAYAMPSDIYLNKIRGVVYESGTLIYEVKKIRNRFKFIDIQETNSFGTAEYYRYYIKNDAPTLADSVITNNMKFMLVPTSREAGTPVTLWYLRQANRVPLVTAGSQSASDDTVVDIPDFYAFVQKKAECLCLKKLEEYTALQIALGELEQLRGQLRSTLSEMIEDNDNEVELDMSHYKEHN</sequence>
<evidence type="ECO:0000313" key="2">
    <source>
        <dbReference type="Proteomes" id="UP000176952"/>
    </source>
</evidence>
<protein>
    <submittedName>
        <fullName evidence="1">Uncharacterized protein</fullName>
    </submittedName>
</protein>
<dbReference type="EMBL" id="MHKD01000007">
    <property type="protein sequence ID" value="OGY85084.1"/>
    <property type="molecule type" value="Genomic_DNA"/>
</dbReference>